<feature type="domain" description="NFACT RNA-binding" evidence="2">
    <location>
        <begin position="599"/>
        <end position="694"/>
    </location>
</feature>
<dbReference type="EMBL" id="JANCYW010000001">
    <property type="protein sequence ID" value="KAK4534174.1"/>
    <property type="molecule type" value="Genomic_DNA"/>
</dbReference>
<evidence type="ECO:0000313" key="3">
    <source>
        <dbReference type="EMBL" id="KAK4534174.1"/>
    </source>
</evidence>
<evidence type="ECO:0000259" key="2">
    <source>
        <dbReference type="Pfam" id="PF05670"/>
    </source>
</evidence>
<protein>
    <recommendedName>
        <fullName evidence="2">NFACT RNA-binding domain-containing protein</fullName>
    </recommendedName>
</protein>
<dbReference type="Pfam" id="PF05670">
    <property type="entry name" value="NFACT-R_1"/>
    <property type="match status" value="1"/>
</dbReference>
<dbReference type="GO" id="GO:0000049">
    <property type="term" value="F:tRNA binding"/>
    <property type="evidence" value="ECO:0007669"/>
    <property type="project" value="TreeGrafter"/>
</dbReference>
<name>A0AAV9IPK0_CYACA</name>
<keyword evidence="4" id="KW-1185">Reference proteome</keyword>
<dbReference type="GO" id="GO:1990112">
    <property type="term" value="C:RQC complex"/>
    <property type="evidence" value="ECO:0007669"/>
    <property type="project" value="TreeGrafter"/>
</dbReference>
<dbReference type="PANTHER" id="PTHR15239">
    <property type="entry name" value="NUCLEAR EXPORT MEDIATOR FACTOR NEMF"/>
    <property type="match status" value="1"/>
</dbReference>
<evidence type="ECO:0000256" key="1">
    <source>
        <dbReference type="SAM" id="MobiDB-lite"/>
    </source>
</evidence>
<comment type="caution">
    <text evidence="3">The sequence shown here is derived from an EMBL/GenBank/DDBJ whole genome shotgun (WGS) entry which is preliminary data.</text>
</comment>
<evidence type="ECO:0000313" key="4">
    <source>
        <dbReference type="Proteomes" id="UP001301350"/>
    </source>
</evidence>
<dbReference type="Gene3D" id="2.30.310.10">
    <property type="entry name" value="ibrinogen binding protein from staphylococcus aureus domain"/>
    <property type="match status" value="1"/>
</dbReference>
<proteinExistence type="predicted"/>
<dbReference type="Pfam" id="PF05833">
    <property type="entry name" value="NFACT_N"/>
    <property type="match status" value="2"/>
</dbReference>
<dbReference type="GO" id="GO:0043023">
    <property type="term" value="F:ribosomal large subunit binding"/>
    <property type="evidence" value="ECO:0007669"/>
    <property type="project" value="TreeGrafter"/>
</dbReference>
<accession>A0AAV9IPK0</accession>
<dbReference type="Proteomes" id="UP001301350">
    <property type="component" value="Unassembled WGS sequence"/>
</dbReference>
<feature type="region of interest" description="Disordered" evidence="1">
    <location>
        <begin position="549"/>
        <end position="583"/>
    </location>
</feature>
<sequence length="712" mass="77374">MLVAPILTFIPGLSTAPAARWSGGRHAGRPPLRRLGPPGSSSSLFMSVPSVDYTTLAALVQSVRVRAVPGRLEAVLQPSAHTVYLGLRTERHARVWLTLSWHPQLARLTAVPAAPSHEIGDAFPGASEWYGIPRSFHREEHPYTVAGALRSSEFRHQVLTACTLMAPWERVVELHFARRPGESATARIVLEVMGTRSNVAVLGAEVEEATTLPNVLRACGYQVSANKSVRPLRVGSAYEAPPRRTDSRAPSRQQSASEWCAYVESIGRGDRLQRALVRGFQGTSPALARELIGRVVGAERAASVRPEEVSATQWQALYVHWQAWLQALEGDCFAPRLWGDASVAYSVIAWPGETVEACRDASDVVAQVYERAELTAQAEEWLRRIRAAVSAKTDKARNTLASLQARADQAQHADEYRQRADLLLSWQHLWRPGAPHVEVPAEAAPAVASAVASRDARRAMTDAAAESVATPLRVPVAASRTPVEEARALYAQSRKLRRAEHVLQTLIRATQDELAYLESLDYHVCALTSGPGAPDMESLREIAQEAGVVGGGEQVKQTGARGRRGGSGQGNAPKPSSSRRRATAELERRLWRYAAPTPEAVVLCGKNNRQNDAVTFTLARSHDLWFHAAGTAGAHCVLQLPGGVTATDADVQFAADIAAYHSRARLAKNVLVHYCAVKSVRRLGAPGMVTFSGERTIYARPDRVADRPRSDA</sequence>
<organism evidence="3 4">
    <name type="scientific">Cyanidium caldarium</name>
    <name type="common">Red alga</name>
    <dbReference type="NCBI Taxonomy" id="2771"/>
    <lineage>
        <taxon>Eukaryota</taxon>
        <taxon>Rhodophyta</taxon>
        <taxon>Bangiophyceae</taxon>
        <taxon>Cyanidiales</taxon>
        <taxon>Cyanidiaceae</taxon>
        <taxon>Cyanidium</taxon>
    </lineage>
</organism>
<reference evidence="3 4" key="1">
    <citation type="submission" date="2022-07" db="EMBL/GenBank/DDBJ databases">
        <title>Genome-wide signatures of adaptation to extreme environments.</title>
        <authorList>
            <person name="Cho C.H."/>
            <person name="Yoon H.S."/>
        </authorList>
    </citation>
    <scope>NUCLEOTIDE SEQUENCE [LARGE SCALE GENOMIC DNA]</scope>
    <source>
        <strain evidence="3 4">DBV 063 E5</strain>
    </source>
</reference>
<dbReference type="InterPro" id="IPR008532">
    <property type="entry name" value="NFACT_RNA-bd"/>
</dbReference>
<dbReference type="PANTHER" id="PTHR15239:SF6">
    <property type="entry name" value="RIBOSOME QUALITY CONTROL COMPLEX SUBUNIT NEMF"/>
    <property type="match status" value="1"/>
</dbReference>
<dbReference type="AlphaFoldDB" id="A0AAV9IPK0"/>
<dbReference type="GO" id="GO:0072344">
    <property type="term" value="P:rescue of stalled ribosome"/>
    <property type="evidence" value="ECO:0007669"/>
    <property type="project" value="TreeGrafter"/>
</dbReference>
<dbReference type="InterPro" id="IPR051608">
    <property type="entry name" value="RQC_Subunit_NEMF"/>
</dbReference>
<feature type="region of interest" description="Disordered" evidence="1">
    <location>
        <begin position="234"/>
        <end position="253"/>
    </location>
</feature>
<gene>
    <name evidence="3" type="ORF">CDCA_CDCA01G0199</name>
</gene>